<dbReference type="Gene3D" id="3.40.50.620">
    <property type="entry name" value="HUPs"/>
    <property type="match status" value="1"/>
</dbReference>
<dbReference type="SUPFAM" id="SSF52402">
    <property type="entry name" value="Adenine nucleotide alpha hydrolases-like"/>
    <property type="match status" value="1"/>
</dbReference>
<reference evidence="4" key="1">
    <citation type="journal article" date="2019" name="Int. J. Syst. Evol. Microbiol.">
        <title>The Global Catalogue of Microorganisms (GCM) 10K type strain sequencing project: providing services to taxonomists for standard genome sequencing and annotation.</title>
        <authorList>
            <consortium name="The Broad Institute Genomics Platform"/>
            <consortium name="The Broad Institute Genome Sequencing Center for Infectious Disease"/>
            <person name="Wu L."/>
            <person name="Ma J."/>
        </authorList>
    </citation>
    <scope>NUCLEOTIDE SEQUENCE [LARGE SCALE GENOMIC DNA]</scope>
    <source>
        <strain evidence="4">JCM 1490</strain>
    </source>
</reference>
<dbReference type="InterPro" id="IPR006016">
    <property type="entry name" value="UspA"/>
</dbReference>
<comment type="similarity">
    <text evidence="1">Belongs to the universal stress protein A family.</text>
</comment>
<dbReference type="RefSeq" id="WP_382396391.1">
    <property type="nucleotide sequence ID" value="NZ_JBHTCQ010000004.1"/>
</dbReference>
<gene>
    <name evidence="3" type="ORF">ACFQQL_17215</name>
</gene>
<evidence type="ECO:0000259" key="2">
    <source>
        <dbReference type="Pfam" id="PF00582"/>
    </source>
</evidence>
<dbReference type="InterPro" id="IPR014729">
    <property type="entry name" value="Rossmann-like_a/b/a_fold"/>
</dbReference>
<evidence type="ECO:0000256" key="1">
    <source>
        <dbReference type="ARBA" id="ARBA00008791"/>
    </source>
</evidence>
<proteinExistence type="inferred from homology"/>
<dbReference type="EMBL" id="JBHTCQ010000004">
    <property type="protein sequence ID" value="MFC7406863.1"/>
    <property type="molecule type" value="Genomic_DNA"/>
</dbReference>
<dbReference type="Pfam" id="PF00582">
    <property type="entry name" value="Usp"/>
    <property type="match status" value="1"/>
</dbReference>
<dbReference type="Proteomes" id="UP001596455">
    <property type="component" value="Unassembled WGS sequence"/>
</dbReference>
<organism evidence="3 4">
    <name type="scientific">Georgenia alba</name>
    <dbReference type="NCBI Taxonomy" id="2233858"/>
    <lineage>
        <taxon>Bacteria</taxon>
        <taxon>Bacillati</taxon>
        <taxon>Actinomycetota</taxon>
        <taxon>Actinomycetes</taxon>
        <taxon>Micrococcales</taxon>
        <taxon>Bogoriellaceae</taxon>
        <taxon>Georgenia</taxon>
    </lineage>
</organism>
<evidence type="ECO:0000313" key="3">
    <source>
        <dbReference type="EMBL" id="MFC7406863.1"/>
    </source>
</evidence>
<dbReference type="CDD" id="cd00293">
    <property type="entry name" value="USP-like"/>
    <property type="match status" value="1"/>
</dbReference>
<feature type="domain" description="UspA" evidence="2">
    <location>
        <begin position="58"/>
        <end position="112"/>
    </location>
</feature>
<keyword evidence="4" id="KW-1185">Reference proteome</keyword>
<dbReference type="PRINTS" id="PR01438">
    <property type="entry name" value="UNVRSLSTRESS"/>
</dbReference>
<sequence>MTVLVGYAETPEGAAALAFGLEEARRRSTGVAVLVMSGADPEVAADDVPVEVRRPDRNEPDAAGWLLDLAAEISAELIVIGLRRRSPVGKLLLGSQAQQILLQSRVPVIAVKPRPA</sequence>
<name>A0ABW2QBL6_9MICO</name>
<evidence type="ECO:0000313" key="4">
    <source>
        <dbReference type="Proteomes" id="UP001596455"/>
    </source>
</evidence>
<dbReference type="InterPro" id="IPR006015">
    <property type="entry name" value="Universal_stress_UspA"/>
</dbReference>
<protein>
    <submittedName>
        <fullName evidence="3">Universal stress protein</fullName>
    </submittedName>
</protein>
<comment type="caution">
    <text evidence="3">The sequence shown here is derived from an EMBL/GenBank/DDBJ whole genome shotgun (WGS) entry which is preliminary data.</text>
</comment>
<accession>A0ABW2QBL6</accession>